<evidence type="ECO:0000256" key="1">
    <source>
        <dbReference type="SAM" id="MobiDB-lite"/>
    </source>
</evidence>
<gene>
    <name evidence="3" type="ORF">Pth03_76360</name>
</gene>
<dbReference type="EMBL" id="BOOR01000081">
    <property type="protein sequence ID" value="GII59247.1"/>
    <property type="molecule type" value="Genomic_DNA"/>
</dbReference>
<keyword evidence="4" id="KW-1185">Reference proteome</keyword>
<dbReference type="Proteomes" id="UP000605992">
    <property type="component" value="Unassembled WGS sequence"/>
</dbReference>
<dbReference type="InterPro" id="IPR000073">
    <property type="entry name" value="AB_hydrolase_1"/>
</dbReference>
<feature type="domain" description="AB hydrolase-1" evidence="2">
    <location>
        <begin position="1"/>
        <end position="89"/>
    </location>
</feature>
<evidence type="ECO:0000313" key="4">
    <source>
        <dbReference type="Proteomes" id="UP000605992"/>
    </source>
</evidence>
<dbReference type="Gene3D" id="3.40.50.1820">
    <property type="entry name" value="alpha/beta hydrolase"/>
    <property type="match status" value="1"/>
</dbReference>
<evidence type="ECO:0000313" key="3">
    <source>
        <dbReference type="EMBL" id="GII59247.1"/>
    </source>
</evidence>
<proteinExistence type="predicted"/>
<comment type="caution">
    <text evidence="3">The sequence shown here is derived from an EMBL/GenBank/DDBJ whole genome shotgun (WGS) entry which is preliminary data.</text>
</comment>
<dbReference type="AlphaFoldDB" id="A0A8J3Y1Y2"/>
<sequence>MAPLLAARGYRVIVPYLRGHGSTLFLSSRTFRNAQQAAIARDIIALMDALRIKKAIIGGFDWGSRTADIITALWPERCTALVSVSGYLITNRKANLEPLIPSADTRGGTSTISPQNEAGSASNSIARNSSGSSGRPSRRRGPSTTPRSSAPRRRSPIPTGCPSSSTTTDGD</sequence>
<feature type="region of interest" description="Disordered" evidence="1">
    <location>
        <begin position="99"/>
        <end position="171"/>
    </location>
</feature>
<evidence type="ECO:0000259" key="2">
    <source>
        <dbReference type="Pfam" id="PF00561"/>
    </source>
</evidence>
<dbReference type="SUPFAM" id="SSF53474">
    <property type="entry name" value="alpha/beta-Hydrolases"/>
    <property type="match status" value="1"/>
</dbReference>
<feature type="compositionally biased region" description="Polar residues" evidence="1">
    <location>
        <begin position="161"/>
        <end position="171"/>
    </location>
</feature>
<feature type="compositionally biased region" description="Polar residues" evidence="1">
    <location>
        <begin position="107"/>
        <end position="117"/>
    </location>
</feature>
<accession>A0A8J3Y1Y2</accession>
<dbReference type="Pfam" id="PF00561">
    <property type="entry name" value="Abhydrolase_1"/>
    <property type="match status" value="1"/>
</dbReference>
<reference evidence="3" key="1">
    <citation type="submission" date="2021-01" db="EMBL/GenBank/DDBJ databases">
        <title>Whole genome shotgun sequence of Planotetraspora thailandica NBRC 104271.</title>
        <authorList>
            <person name="Komaki H."/>
            <person name="Tamura T."/>
        </authorList>
    </citation>
    <scope>NUCLEOTIDE SEQUENCE</scope>
    <source>
        <strain evidence="3">NBRC 104271</strain>
    </source>
</reference>
<feature type="compositionally biased region" description="Low complexity" evidence="1">
    <location>
        <begin position="118"/>
        <end position="135"/>
    </location>
</feature>
<organism evidence="3 4">
    <name type="scientific">Planotetraspora thailandica</name>
    <dbReference type="NCBI Taxonomy" id="487172"/>
    <lineage>
        <taxon>Bacteria</taxon>
        <taxon>Bacillati</taxon>
        <taxon>Actinomycetota</taxon>
        <taxon>Actinomycetes</taxon>
        <taxon>Streptosporangiales</taxon>
        <taxon>Streptosporangiaceae</taxon>
        <taxon>Planotetraspora</taxon>
    </lineage>
</organism>
<dbReference type="GO" id="GO:0003824">
    <property type="term" value="F:catalytic activity"/>
    <property type="evidence" value="ECO:0007669"/>
    <property type="project" value="UniProtKB-ARBA"/>
</dbReference>
<dbReference type="InterPro" id="IPR029058">
    <property type="entry name" value="AB_hydrolase_fold"/>
</dbReference>
<protein>
    <recommendedName>
        <fullName evidence="2">AB hydrolase-1 domain-containing protein</fullName>
    </recommendedName>
</protein>
<name>A0A8J3Y1Y2_9ACTN</name>